<dbReference type="Proteomes" id="UP000280726">
    <property type="component" value="Unassembled WGS sequence"/>
</dbReference>
<dbReference type="PANTHER" id="PTHR43798">
    <property type="entry name" value="MONOACYLGLYCEROL LIPASE"/>
    <property type="match status" value="1"/>
</dbReference>
<dbReference type="Gene3D" id="3.40.50.1820">
    <property type="entry name" value="alpha/beta hydrolase"/>
    <property type="match status" value="1"/>
</dbReference>
<keyword evidence="1" id="KW-0378">Hydrolase</keyword>
<evidence type="ECO:0000313" key="3">
    <source>
        <dbReference type="EMBL" id="RPF25779.1"/>
    </source>
</evidence>
<feature type="domain" description="AB hydrolase-1" evidence="2">
    <location>
        <begin position="15"/>
        <end position="251"/>
    </location>
</feature>
<dbReference type="OrthoDB" id="9785847at2"/>
<evidence type="ECO:0000256" key="1">
    <source>
        <dbReference type="ARBA" id="ARBA00022801"/>
    </source>
</evidence>
<dbReference type="SUPFAM" id="SSF53474">
    <property type="entry name" value="alpha/beta-Hydrolases"/>
    <property type="match status" value="1"/>
</dbReference>
<dbReference type="Pfam" id="PF00561">
    <property type="entry name" value="Abhydrolase_1"/>
    <property type="match status" value="1"/>
</dbReference>
<dbReference type="EMBL" id="RKRA01000001">
    <property type="protein sequence ID" value="RPF25779.1"/>
    <property type="molecule type" value="Genomic_DNA"/>
</dbReference>
<dbReference type="InterPro" id="IPR000073">
    <property type="entry name" value="AB_hydrolase_1"/>
</dbReference>
<dbReference type="PRINTS" id="PR00111">
    <property type="entry name" value="ABHYDROLASE"/>
</dbReference>
<dbReference type="InterPro" id="IPR029058">
    <property type="entry name" value="AB_hydrolase_fold"/>
</dbReference>
<evidence type="ECO:0000313" key="4">
    <source>
        <dbReference type="Proteomes" id="UP000280726"/>
    </source>
</evidence>
<dbReference type="AlphaFoldDB" id="A0A3N4YX39"/>
<gene>
    <name evidence="3" type="ORF">EDD32_0191</name>
</gene>
<dbReference type="GO" id="GO:0016020">
    <property type="term" value="C:membrane"/>
    <property type="evidence" value="ECO:0007669"/>
    <property type="project" value="TreeGrafter"/>
</dbReference>
<reference evidence="3 4" key="1">
    <citation type="submission" date="2018-11" db="EMBL/GenBank/DDBJ databases">
        <title>Sequencing the genomes of 1000 actinobacteria strains.</title>
        <authorList>
            <person name="Klenk H.-P."/>
        </authorList>
    </citation>
    <scope>NUCLEOTIDE SEQUENCE [LARGE SCALE GENOMIC DNA]</scope>
    <source>
        <strain evidence="3 4">DSM 14418</strain>
    </source>
</reference>
<name>A0A3N4YX39_9MICO</name>
<dbReference type="RefSeq" id="WP_123913811.1">
    <property type="nucleotide sequence ID" value="NZ_RKRA01000001.1"/>
</dbReference>
<keyword evidence="4" id="KW-1185">Reference proteome</keyword>
<protein>
    <submittedName>
        <fullName evidence="3">Pimeloyl-ACP methyl ester carboxylesterase</fullName>
    </submittedName>
</protein>
<organism evidence="3 4">
    <name type="scientific">Georgenia muralis</name>
    <dbReference type="NCBI Taxonomy" id="154117"/>
    <lineage>
        <taxon>Bacteria</taxon>
        <taxon>Bacillati</taxon>
        <taxon>Actinomycetota</taxon>
        <taxon>Actinomycetes</taxon>
        <taxon>Micrococcales</taxon>
        <taxon>Bogoriellaceae</taxon>
        <taxon>Georgenia</taxon>
    </lineage>
</organism>
<proteinExistence type="predicted"/>
<dbReference type="PANTHER" id="PTHR43798:SF31">
    <property type="entry name" value="AB HYDROLASE SUPERFAMILY PROTEIN YCLE"/>
    <property type="match status" value="1"/>
</dbReference>
<sequence length="268" mass="27596">MSLALHHHGPDSDLPLVLLHGFPLDSSMWDDVVSHLPDLRVVTVDAPGFGSSPAGSAVSEALGHPRRPALTTYADAVAAALDGAGIGRGVVAGLSMGGYAVLALAERHRGLLAGIGLLDTRAGADDETARRNRLKVAEAALGAAGSSAVAPMLEKVVGPTTLAERPEVVERLRAALAAAPPGGIAWAQHAMANRPGRLAVLRDLDVPALVLRGAEDEMSPQAAAEEMAHALTDVEVVVVPRAGHMSALEAPAEVAVALHRLHERAAQR</sequence>
<comment type="caution">
    <text evidence="3">The sequence shown here is derived from an EMBL/GenBank/DDBJ whole genome shotgun (WGS) entry which is preliminary data.</text>
</comment>
<dbReference type="InterPro" id="IPR050266">
    <property type="entry name" value="AB_hydrolase_sf"/>
</dbReference>
<dbReference type="GO" id="GO:0016787">
    <property type="term" value="F:hydrolase activity"/>
    <property type="evidence" value="ECO:0007669"/>
    <property type="project" value="UniProtKB-KW"/>
</dbReference>
<evidence type="ECO:0000259" key="2">
    <source>
        <dbReference type="Pfam" id="PF00561"/>
    </source>
</evidence>
<accession>A0A3N4YX39</accession>